<dbReference type="Gene3D" id="3.90.180.10">
    <property type="entry name" value="Medium-chain alcohol dehydrogenases, catalytic domain"/>
    <property type="match status" value="1"/>
</dbReference>
<dbReference type="VEuPathDB" id="FungiDB:KRP23_7981"/>
<evidence type="ECO:0000256" key="2">
    <source>
        <dbReference type="ARBA" id="ARBA00022723"/>
    </source>
</evidence>
<organism evidence="7 8">
    <name type="scientific">Phytophthora ramorum</name>
    <name type="common">Sudden oak death agent</name>
    <dbReference type="NCBI Taxonomy" id="164328"/>
    <lineage>
        <taxon>Eukaryota</taxon>
        <taxon>Sar</taxon>
        <taxon>Stramenopiles</taxon>
        <taxon>Oomycota</taxon>
        <taxon>Peronosporomycetes</taxon>
        <taxon>Peronosporales</taxon>
        <taxon>Peronosporaceae</taxon>
        <taxon>Phytophthora</taxon>
    </lineage>
</organism>
<dbReference type="eggNOG" id="KOG0023">
    <property type="taxonomic scope" value="Eukaryota"/>
</dbReference>
<keyword evidence="8" id="KW-1185">Reference proteome</keyword>
<dbReference type="InParanoid" id="H3G6T9"/>
<evidence type="ECO:0000256" key="5">
    <source>
        <dbReference type="ARBA" id="ARBA00023027"/>
    </source>
</evidence>
<dbReference type="InterPro" id="IPR013154">
    <property type="entry name" value="ADH-like_N"/>
</dbReference>
<accession>H3G6T9</accession>
<protein>
    <recommendedName>
        <fullName evidence="6">Alcohol dehydrogenase-like N-terminal domain-containing protein</fullName>
    </recommendedName>
</protein>
<dbReference type="VEuPathDB" id="FungiDB:KRP22_39"/>
<evidence type="ECO:0000256" key="1">
    <source>
        <dbReference type="ARBA" id="ARBA00001947"/>
    </source>
</evidence>
<dbReference type="PANTHER" id="PTHR42940">
    <property type="entry name" value="ALCOHOL DEHYDROGENASE 1-RELATED"/>
    <property type="match status" value="1"/>
</dbReference>
<dbReference type="InterPro" id="IPR011032">
    <property type="entry name" value="GroES-like_sf"/>
</dbReference>
<evidence type="ECO:0000259" key="6">
    <source>
        <dbReference type="Pfam" id="PF08240"/>
    </source>
</evidence>
<reference evidence="7" key="2">
    <citation type="submission" date="2015-06" db="UniProtKB">
        <authorList>
            <consortium name="EnsemblProtists"/>
        </authorList>
    </citation>
    <scope>IDENTIFICATION</scope>
    <source>
        <strain evidence="7">Pr102</strain>
    </source>
</reference>
<name>H3G6T9_PHYRM</name>
<sequence>IPKTQTAIMYEAEGAPLQVRKDWPVVQPEELKPGEVLVRMAYSGVCHSDVIIWEGGGAPVGKKMPLVGGHEGTGYVAAIGD</sequence>
<dbReference type="HOGENOM" id="CLU_026673_20_9_1"/>
<dbReference type="EnsemblProtists" id="Phyra47832">
    <property type="protein sequence ID" value="Phyra47832"/>
    <property type="gene ID" value="Phyra47832"/>
</dbReference>
<reference evidence="8" key="1">
    <citation type="journal article" date="2006" name="Science">
        <title>Phytophthora genome sequences uncover evolutionary origins and mechanisms of pathogenesis.</title>
        <authorList>
            <person name="Tyler B.M."/>
            <person name="Tripathy S."/>
            <person name="Zhang X."/>
            <person name="Dehal P."/>
            <person name="Jiang R.H."/>
            <person name="Aerts A."/>
            <person name="Arredondo F.D."/>
            <person name="Baxter L."/>
            <person name="Bensasson D."/>
            <person name="Beynon J.L."/>
            <person name="Chapman J."/>
            <person name="Damasceno C.M."/>
            <person name="Dorrance A.E."/>
            <person name="Dou D."/>
            <person name="Dickerman A.W."/>
            <person name="Dubchak I.L."/>
            <person name="Garbelotto M."/>
            <person name="Gijzen M."/>
            <person name="Gordon S.G."/>
            <person name="Govers F."/>
            <person name="Grunwald N.J."/>
            <person name="Huang W."/>
            <person name="Ivors K.L."/>
            <person name="Jones R.W."/>
            <person name="Kamoun S."/>
            <person name="Krampis K."/>
            <person name="Lamour K.H."/>
            <person name="Lee M.K."/>
            <person name="McDonald W.H."/>
            <person name="Medina M."/>
            <person name="Meijer H.J."/>
            <person name="Nordberg E.K."/>
            <person name="Maclean D.J."/>
            <person name="Ospina-Giraldo M.D."/>
            <person name="Morris P.F."/>
            <person name="Phuntumart V."/>
            <person name="Putnam N.H."/>
            <person name="Rash S."/>
            <person name="Rose J.K."/>
            <person name="Sakihama Y."/>
            <person name="Salamov A.A."/>
            <person name="Savidor A."/>
            <person name="Scheuring C.F."/>
            <person name="Smith B.M."/>
            <person name="Sobral B.W."/>
            <person name="Terry A."/>
            <person name="Torto-Alalibo T.A."/>
            <person name="Win J."/>
            <person name="Xu Z."/>
            <person name="Zhang H."/>
            <person name="Grigoriev I.V."/>
            <person name="Rokhsar D.S."/>
            <person name="Boore J.L."/>
        </authorList>
    </citation>
    <scope>NUCLEOTIDE SEQUENCE [LARGE SCALE GENOMIC DNA]</scope>
    <source>
        <strain evidence="8">Pr102</strain>
    </source>
</reference>
<keyword evidence="4" id="KW-0560">Oxidoreductase</keyword>
<evidence type="ECO:0000256" key="4">
    <source>
        <dbReference type="ARBA" id="ARBA00023002"/>
    </source>
</evidence>
<dbReference type="STRING" id="164328.H3G6T9"/>
<keyword evidence="2" id="KW-0479">Metal-binding</keyword>
<evidence type="ECO:0000313" key="7">
    <source>
        <dbReference type="EnsemblProtists" id="Phyra47832"/>
    </source>
</evidence>
<evidence type="ECO:0000313" key="8">
    <source>
        <dbReference type="Proteomes" id="UP000005238"/>
    </source>
</evidence>
<dbReference type="Proteomes" id="UP000005238">
    <property type="component" value="Unassembled WGS sequence"/>
</dbReference>
<comment type="cofactor">
    <cofactor evidence="1">
        <name>Zn(2+)</name>
        <dbReference type="ChEBI" id="CHEBI:29105"/>
    </cofactor>
</comment>
<dbReference type="GO" id="GO:0016491">
    <property type="term" value="F:oxidoreductase activity"/>
    <property type="evidence" value="ECO:0007669"/>
    <property type="project" value="UniProtKB-KW"/>
</dbReference>
<dbReference type="Pfam" id="PF08240">
    <property type="entry name" value="ADH_N"/>
    <property type="match status" value="1"/>
</dbReference>
<dbReference type="SUPFAM" id="SSF50129">
    <property type="entry name" value="GroES-like"/>
    <property type="match status" value="1"/>
</dbReference>
<dbReference type="PANTHER" id="PTHR42940:SF3">
    <property type="entry name" value="ALCOHOL DEHYDROGENASE 1-RELATED"/>
    <property type="match status" value="1"/>
</dbReference>
<dbReference type="GO" id="GO:0046872">
    <property type="term" value="F:metal ion binding"/>
    <property type="evidence" value="ECO:0007669"/>
    <property type="project" value="UniProtKB-KW"/>
</dbReference>
<proteinExistence type="predicted"/>
<evidence type="ECO:0000256" key="3">
    <source>
        <dbReference type="ARBA" id="ARBA00022833"/>
    </source>
</evidence>
<keyword evidence="3" id="KW-0862">Zinc</keyword>
<dbReference type="FunFam" id="3.90.180.10:FF:000092">
    <property type="entry name" value="Protein CBG23238"/>
    <property type="match status" value="1"/>
</dbReference>
<feature type="domain" description="Alcohol dehydrogenase-like N-terminal" evidence="6">
    <location>
        <begin position="32"/>
        <end position="81"/>
    </location>
</feature>
<keyword evidence="5" id="KW-0520">NAD</keyword>
<dbReference type="EMBL" id="DS566032">
    <property type="status" value="NOT_ANNOTATED_CDS"/>
    <property type="molecule type" value="Genomic_DNA"/>
</dbReference>
<dbReference type="AlphaFoldDB" id="H3G6T9"/>